<comment type="caution">
    <text evidence="1">The sequence shown here is derived from an EMBL/GenBank/DDBJ whole genome shotgun (WGS) entry which is preliminary data.</text>
</comment>
<reference evidence="1 2" key="1">
    <citation type="submission" date="2014-04" db="EMBL/GenBank/DDBJ databases">
        <title>Draft genome sequence of Pantoea beijingensis strain LMG 27579, an emerging pathogen to Pleurotus eryngii with potential industrial application.</title>
        <authorList>
            <person name="Xu F."/>
            <person name="Liu Y."/>
            <person name="Wang S."/>
            <person name="Yin Y."/>
            <person name="Ma Y."/>
            <person name="Zhao S."/>
            <person name="Rong C."/>
        </authorList>
    </citation>
    <scope>NUCLEOTIDE SEQUENCE [LARGE SCALE GENOMIC DNA]</scope>
    <source>
        <strain evidence="1 2">LMG 27579</strain>
    </source>
</reference>
<organism evidence="1 2">
    <name type="scientific">[Pantoea] beijingensis</name>
    <dbReference type="NCBI Taxonomy" id="1324864"/>
    <lineage>
        <taxon>Bacteria</taxon>
        <taxon>Pseudomonadati</taxon>
        <taxon>Pseudomonadota</taxon>
        <taxon>Gammaproteobacteria</taxon>
        <taxon>Enterobacterales</taxon>
        <taxon>Erwiniaceae</taxon>
        <taxon>Erwinia</taxon>
    </lineage>
</organism>
<sequence>MLTEPDIIAFIDYPVAHSLMHLDDDEIHGVRPKEFPDEAMKVKWITGCHAEYQHFTDNLPVHLRERIIVCDHPNDIDVFFDKVIQKAMMLRT</sequence>
<evidence type="ECO:0000313" key="2">
    <source>
        <dbReference type="Proteomes" id="UP000288794"/>
    </source>
</evidence>
<keyword evidence="2" id="KW-1185">Reference proteome</keyword>
<name>A0A443IHY2_9GAMM</name>
<gene>
    <name evidence="1" type="ORF">ED28_01200</name>
</gene>
<dbReference type="AlphaFoldDB" id="A0A443IHY2"/>
<accession>A0A443IHY2</accession>
<dbReference type="EMBL" id="JMEE01000001">
    <property type="protein sequence ID" value="RWR03633.1"/>
    <property type="molecule type" value="Genomic_DNA"/>
</dbReference>
<proteinExistence type="predicted"/>
<dbReference type="Proteomes" id="UP000288794">
    <property type="component" value="Unassembled WGS sequence"/>
</dbReference>
<protein>
    <submittedName>
        <fullName evidence="1">Uncharacterized protein</fullName>
    </submittedName>
</protein>
<evidence type="ECO:0000313" key="1">
    <source>
        <dbReference type="EMBL" id="RWR03633.1"/>
    </source>
</evidence>